<comment type="caution">
    <text evidence="3">The sequence shown here is derived from an EMBL/GenBank/DDBJ whole genome shotgun (WGS) entry which is preliminary data.</text>
</comment>
<dbReference type="Pfam" id="PF07853">
    <property type="entry name" value="DUF1648"/>
    <property type="match status" value="1"/>
</dbReference>
<evidence type="ECO:0000313" key="8">
    <source>
        <dbReference type="Proteomes" id="UP000053433"/>
    </source>
</evidence>
<feature type="transmembrane region" description="Helical" evidence="1">
    <location>
        <begin position="164"/>
        <end position="183"/>
    </location>
</feature>
<dbReference type="EMBL" id="LMUA01000023">
    <property type="protein sequence ID" value="KUE75376.1"/>
    <property type="molecule type" value="Genomic_DNA"/>
</dbReference>
<dbReference type="GO" id="GO:0009636">
    <property type="term" value="P:response to toxic substance"/>
    <property type="evidence" value="ECO:0007669"/>
    <property type="project" value="TreeGrafter"/>
</dbReference>
<evidence type="ECO:0000313" key="9">
    <source>
        <dbReference type="Proteomes" id="UP000449193"/>
    </source>
</evidence>
<dbReference type="EMBL" id="JXXK01000005">
    <property type="protein sequence ID" value="KJF40692.1"/>
    <property type="molecule type" value="Genomic_DNA"/>
</dbReference>
<accession>A0A0W7TNG2</accession>
<dbReference type="PATRIC" id="fig|1550024.3.peg.1272"/>
<evidence type="ECO:0000259" key="2">
    <source>
        <dbReference type="Pfam" id="PF07853"/>
    </source>
</evidence>
<evidence type="ECO:0000313" key="4">
    <source>
        <dbReference type="EMBL" id="KUE75376.1"/>
    </source>
</evidence>
<proteinExistence type="predicted"/>
<evidence type="ECO:0000313" key="5">
    <source>
        <dbReference type="EMBL" id="MTS28234.1"/>
    </source>
</evidence>
<dbReference type="GeneID" id="42856108"/>
<dbReference type="EMBL" id="WMZR01000004">
    <property type="protein sequence ID" value="MTS50836.1"/>
    <property type="molecule type" value="Genomic_DNA"/>
</dbReference>
<reference evidence="3" key="1">
    <citation type="submission" date="2015-02" db="EMBL/GenBank/DDBJ databases">
        <title>A novel member of the family Ruminococcaceae isolated from human feces.</title>
        <authorList>
            <person name="Shkoporov A.N."/>
            <person name="Chaplin A.V."/>
            <person name="Motuzova O.V."/>
            <person name="Kafarskaia L.I."/>
            <person name="Khokhlova E.V."/>
            <person name="Efimov B.A."/>
        </authorList>
    </citation>
    <scope>NUCLEOTIDE SEQUENCE [LARGE SCALE GENOMIC DNA]</scope>
    <source>
        <strain evidence="3">585-1</strain>
    </source>
</reference>
<keyword evidence="7" id="KW-1185">Reference proteome</keyword>
<dbReference type="Proteomes" id="UP000032483">
    <property type="component" value="Unassembled WGS sequence"/>
</dbReference>
<reference evidence="4 8" key="2">
    <citation type="submission" date="2015-10" db="EMBL/GenBank/DDBJ databases">
        <title>A novel member of the family Ruminococcaceae isolated from human faeces.</title>
        <authorList>
            <person name="Shkoporov A.N."/>
            <person name="Chaplin A.V."/>
            <person name="Motuzova O.V."/>
            <person name="Kafarskaia L.I."/>
            <person name="Efimov B.A."/>
        </authorList>
    </citation>
    <scope>NUCLEOTIDE SEQUENCE [LARGE SCALE GENOMIC DNA]</scope>
    <source>
        <strain evidence="4 8">668</strain>
    </source>
</reference>
<evidence type="ECO:0000313" key="10">
    <source>
        <dbReference type="Proteomes" id="UP000472755"/>
    </source>
</evidence>
<dbReference type="PANTHER" id="PTHR37810">
    <property type="entry name" value="IMMUNITY PROTEIN SDPI"/>
    <property type="match status" value="1"/>
</dbReference>
<feature type="transmembrane region" description="Helical" evidence="1">
    <location>
        <begin position="51"/>
        <end position="70"/>
    </location>
</feature>
<dbReference type="RefSeq" id="WP_050004834.1">
    <property type="nucleotide sequence ID" value="NZ_CAOJUJ010000032.1"/>
</dbReference>
<dbReference type="InterPro" id="IPR012867">
    <property type="entry name" value="DUF1648"/>
</dbReference>
<dbReference type="PIRSF" id="PIRSF038959">
    <property type="entry name" value="SdpI"/>
    <property type="match status" value="1"/>
</dbReference>
<keyword evidence="1" id="KW-0812">Transmembrane</keyword>
<organism evidence="3 7">
    <name type="scientific">Ruthenibacterium lactatiformans</name>
    <dbReference type="NCBI Taxonomy" id="1550024"/>
    <lineage>
        <taxon>Bacteria</taxon>
        <taxon>Bacillati</taxon>
        <taxon>Bacillota</taxon>
        <taxon>Clostridia</taxon>
        <taxon>Eubacteriales</taxon>
        <taxon>Oscillospiraceae</taxon>
        <taxon>Ruthenibacterium</taxon>
    </lineage>
</organism>
<keyword evidence="1" id="KW-1133">Transmembrane helix</keyword>
<keyword evidence="1" id="KW-0472">Membrane</keyword>
<dbReference type="InterPro" id="IPR026272">
    <property type="entry name" value="SdpI"/>
</dbReference>
<dbReference type="Pfam" id="PF13630">
    <property type="entry name" value="SdpI"/>
    <property type="match status" value="1"/>
</dbReference>
<feature type="domain" description="DUF1648" evidence="2">
    <location>
        <begin position="14"/>
        <end position="59"/>
    </location>
</feature>
<evidence type="ECO:0000313" key="3">
    <source>
        <dbReference type="EMBL" id="KJF40692.1"/>
    </source>
</evidence>
<name>A0A0D8J1C5_9FIRM</name>
<protein>
    <submittedName>
        <fullName evidence="5">DUF1648 domain-containing protein</fullName>
    </submittedName>
</protein>
<dbReference type="Proteomes" id="UP000472755">
    <property type="component" value="Unassembled WGS sequence"/>
</dbReference>
<dbReference type="InterPro" id="IPR025962">
    <property type="entry name" value="SdpI/YhfL"/>
</dbReference>
<dbReference type="Proteomes" id="UP000449193">
    <property type="component" value="Unassembled WGS sequence"/>
</dbReference>
<feature type="transmembrane region" description="Helical" evidence="1">
    <location>
        <begin position="91"/>
        <end position="110"/>
    </location>
</feature>
<dbReference type="EMBL" id="WMZU01000023">
    <property type="protein sequence ID" value="MTS28234.1"/>
    <property type="molecule type" value="Genomic_DNA"/>
</dbReference>
<evidence type="ECO:0000313" key="7">
    <source>
        <dbReference type="Proteomes" id="UP000032483"/>
    </source>
</evidence>
<feature type="transmembrane region" description="Helical" evidence="1">
    <location>
        <begin position="116"/>
        <end position="135"/>
    </location>
</feature>
<dbReference type="AlphaFoldDB" id="A0A0D8J1C5"/>
<reference evidence="9 10" key="3">
    <citation type="journal article" date="2019" name="Nat. Med.">
        <title>A library of human gut bacterial isolates paired with longitudinal multiomics data enables mechanistic microbiome research.</title>
        <authorList>
            <person name="Poyet M."/>
            <person name="Groussin M."/>
            <person name="Gibbons S.M."/>
            <person name="Avila-Pacheco J."/>
            <person name="Jiang X."/>
            <person name="Kearney S.M."/>
            <person name="Perrotta A.R."/>
            <person name="Berdy B."/>
            <person name="Zhao S."/>
            <person name="Lieberman T.D."/>
            <person name="Swanson P.K."/>
            <person name="Smith M."/>
            <person name="Roesemann S."/>
            <person name="Alexander J.E."/>
            <person name="Rich S.A."/>
            <person name="Livny J."/>
            <person name="Vlamakis H."/>
            <person name="Clish C."/>
            <person name="Bullock K."/>
            <person name="Deik A."/>
            <person name="Scott J."/>
            <person name="Pierce K.A."/>
            <person name="Xavier R.J."/>
            <person name="Alm E.J."/>
        </authorList>
    </citation>
    <scope>NUCLEOTIDE SEQUENCE [LARGE SCALE GENOMIC DNA]</scope>
    <source>
        <strain evidence="5 10">BIOML-A4</strain>
        <strain evidence="6 9">BIOML-A7</strain>
    </source>
</reference>
<gene>
    <name evidence="4" type="ORF">ASJ35_14365</name>
    <name evidence="6" type="ORF">GMD52_04675</name>
    <name evidence="5" type="ORF">GMD59_13200</name>
    <name evidence="3" type="ORF">TQ39_05650</name>
</gene>
<dbReference type="Proteomes" id="UP000053433">
    <property type="component" value="Unassembled WGS sequence"/>
</dbReference>
<feature type="transmembrane region" description="Helical" evidence="1">
    <location>
        <begin position="9"/>
        <end position="31"/>
    </location>
</feature>
<accession>A0A0D8J1C5</accession>
<dbReference type="PANTHER" id="PTHR37810:SF5">
    <property type="entry name" value="IMMUNITY PROTEIN SDPI"/>
    <property type="match status" value="1"/>
</dbReference>
<feature type="transmembrane region" description="Helical" evidence="1">
    <location>
        <begin position="189"/>
        <end position="211"/>
    </location>
</feature>
<sequence length="217" mass="24033">MKQSNKTEWAIWGVCALSFAVTLALLPLLPARIPVHWNVDGQIDGWAARPGAFFGPAMGLGLSLLMKFLPYIDPRRRSYEKFGRAYDAFRLALALFVLILQGVTLYAAFYPDGLDVSRIIAACVGALLCVAGNYMPKFRHNYFCGIRTPWTLASETCWRRTHRFAGPLWFWGGLALAAGSFFLSGRWLAAATAALGAVLVVPAYLYSYFIYKSSGED</sequence>
<evidence type="ECO:0000313" key="6">
    <source>
        <dbReference type="EMBL" id="MTS50836.1"/>
    </source>
</evidence>
<evidence type="ECO:0000256" key="1">
    <source>
        <dbReference type="SAM" id="Phobius"/>
    </source>
</evidence>